<comment type="caution">
    <text evidence="1">The sequence shown here is derived from an EMBL/GenBank/DDBJ whole genome shotgun (WGS) entry which is preliminary data.</text>
</comment>
<gene>
    <name evidence="1" type="ORF">KFK09_002443</name>
</gene>
<protein>
    <submittedName>
        <fullName evidence="1">Uncharacterized protein</fullName>
    </submittedName>
</protein>
<dbReference type="AlphaFoldDB" id="A0A8T3C1E5"/>
<reference evidence="1" key="1">
    <citation type="journal article" date="2022" name="Front. Genet.">
        <title>Chromosome-Scale Assembly of the Dendrobium nobile Genome Provides Insights Into the Molecular Mechanism of the Biosynthesis of the Medicinal Active Ingredient of Dendrobium.</title>
        <authorList>
            <person name="Xu Q."/>
            <person name="Niu S.-C."/>
            <person name="Li K.-L."/>
            <person name="Zheng P.-J."/>
            <person name="Zhang X.-J."/>
            <person name="Jia Y."/>
            <person name="Liu Y."/>
            <person name="Niu Y.-X."/>
            <person name="Yu L.-H."/>
            <person name="Chen D.-F."/>
            <person name="Zhang G.-Q."/>
        </authorList>
    </citation>
    <scope>NUCLEOTIDE SEQUENCE</scope>
    <source>
        <tissue evidence="1">Leaf</tissue>
    </source>
</reference>
<organism evidence="1 2">
    <name type="scientific">Dendrobium nobile</name>
    <name type="common">Orchid</name>
    <dbReference type="NCBI Taxonomy" id="94219"/>
    <lineage>
        <taxon>Eukaryota</taxon>
        <taxon>Viridiplantae</taxon>
        <taxon>Streptophyta</taxon>
        <taxon>Embryophyta</taxon>
        <taxon>Tracheophyta</taxon>
        <taxon>Spermatophyta</taxon>
        <taxon>Magnoliopsida</taxon>
        <taxon>Liliopsida</taxon>
        <taxon>Asparagales</taxon>
        <taxon>Orchidaceae</taxon>
        <taxon>Epidendroideae</taxon>
        <taxon>Malaxideae</taxon>
        <taxon>Dendrobiinae</taxon>
        <taxon>Dendrobium</taxon>
    </lineage>
</organism>
<name>A0A8T3C1E5_DENNO</name>
<dbReference type="EMBL" id="JAGYWB010000003">
    <property type="protein sequence ID" value="KAI0526851.1"/>
    <property type="molecule type" value="Genomic_DNA"/>
</dbReference>
<keyword evidence="2" id="KW-1185">Reference proteome</keyword>
<accession>A0A8T3C1E5</accession>
<dbReference type="Proteomes" id="UP000829196">
    <property type="component" value="Unassembled WGS sequence"/>
</dbReference>
<evidence type="ECO:0000313" key="1">
    <source>
        <dbReference type="EMBL" id="KAI0526851.1"/>
    </source>
</evidence>
<evidence type="ECO:0000313" key="2">
    <source>
        <dbReference type="Proteomes" id="UP000829196"/>
    </source>
</evidence>
<proteinExistence type="predicted"/>
<sequence length="77" mass="9233">MPLPCMKYIHVVSLVVTHNQIIRLHCYLLLNQMSMYMFQVWEFALDCALHFRAFAFLEMLERDLINLDNLCLIKDLE</sequence>